<keyword evidence="3" id="KW-1185">Reference proteome</keyword>
<dbReference type="PATRIC" id="fig|1303518.3.peg.6"/>
<keyword evidence="1" id="KW-0472">Membrane</keyword>
<dbReference type="HOGENOM" id="CLU_038140_0_0_0"/>
<feature type="transmembrane region" description="Helical" evidence="1">
    <location>
        <begin position="238"/>
        <end position="260"/>
    </location>
</feature>
<dbReference type="Proteomes" id="UP000014227">
    <property type="component" value="Chromosome I"/>
</dbReference>
<dbReference type="Pfam" id="PF07136">
    <property type="entry name" value="DUF1385"/>
    <property type="match status" value="1"/>
</dbReference>
<keyword evidence="1" id="KW-1133">Transmembrane helix</keyword>
<accession>S0ES21</accession>
<protein>
    <submittedName>
        <fullName evidence="2">Predicted metal-dependent enzyme</fullName>
    </submittedName>
</protein>
<dbReference type="PANTHER" id="PTHR42867:SF1">
    <property type="entry name" value="MEMBRANE PROTEIN-RELATED"/>
    <property type="match status" value="1"/>
</dbReference>
<feature type="transmembrane region" description="Helical" evidence="1">
    <location>
        <begin position="213"/>
        <end position="232"/>
    </location>
</feature>
<dbReference type="InParanoid" id="S0ES21"/>
<dbReference type="RefSeq" id="WP_016481412.1">
    <property type="nucleotide sequence ID" value="NC_021487.1"/>
</dbReference>
<dbReference type="InterPro" id="IPR010787">
    <property type="entry name" value="DUF1385"/>
</dbReference>
<name>S0ES21_CHTCT</name>
<proteinExistence type="predicted"/>
<dbReference type="STRING" id="454171.CP488_01150"/>
<dbReference type="OrthoDB" id="9784805at2"/>
<evidence type="ECO:0000256" key="1">
    <source>
        <dbReference type="SAM" id="Phobius"/>
    </source>
</evidence>
<gene>
    <name evidence="2" type="ORF">CCALI_00005</name>
</gene>
<feature type="transmembrane region" description="Helical" evidence="1">
    <location>
        <begin position="149"/>
        <end position="168"/>
    </location>
</feature>
<evidence type="ECO:0000313" key="3">
    <source>
        <dbReference type="Proteomes" id="UP000014227"/>
    </source>
</evidence>
<feature type="transmembrane region" description="Helical" evidence="1">
    <location>
        <begin position="65"/>
        <end position="86"/>
    </location>
</feature>
<dbReference type="eggNOG" id="COG3872">
    <property type="taxonomic scope" value="Bacteria"/>
</dbReference>
<sequence>MDKDACRLPPELFRYGGLAVPEGVMMRGRRYFAIACRLPDGTILVDKERLDSRWLYRLGNVNIPFVRGIFALLDTMTLGIRSLLFASQVQVKAAQGEGPIDKPQSIGSGAILATAILSFVFALLLFKALPTYLTQFFVRGPLSSEKAHLLNLCDGLIRSALFLGYLGLVSRDRHVRRLFMYHGAEHKSINTLESGQPLTVENTLRASRIHPRCGTSFAVLVLFLDLVTVTFLPRPASFLWRFLLQTSIVPIIASVGYEYIRLAMRLQKVRALRWLLTPTLAAQYLTTREPEREQVEVALAALYEVLKADGYAAWIPQASLVVPESP</sequence>
<dbReference type="KEGG" id="ccz:CCALI_00005"/>
<dbReference type="PANTHER" id="PTHR42867">
    <property type="entry name" value="MEMBRANE PROTEIN-RELATED"/>
    <property type="match status" value="1"/>
</dbReference>
<evidence type="ECO:0000313" key="2">
    <source>
        <dbReference type="EMBL" id="CCW33845.1"/>
    </source>
</evidence>
<organism evidence="2 3">
    <name type="scientific">Chthonomonas calidirosea (strain DSM 23976 / ICMP 18418 / T49)</name>
    <dbReference type="NCBI Taxonomy" id="1303518"/>
    <lineage>
        <taxon>Bacteria</taxon>
        <taxon>Bacillati</taxon>
        <taxon>Armatimonadota</taxon>
        <taxon>Chthonomonadia</taxon>
        <taxon>Chthonomonadales</taxon>
        <taxon>Chthonomonadaceae</taxon>
        <taxon>Chthonomonas</taxon>
    </lineage>
</organism>
<dbReference type="AlphaFoldDB" id="S0ES21"/>
<dbReference type="FunCoup" id="S0ES21">
    <property type="interactions" value="3"/>
</dbReference>
<keyword evidence="1" id="KW-0812">Transmembrane</keyword>
<reference evidence="3" key="1">
    <citation type="submission" date="2013-03" db="EMBL/GenBank/DDBJ databases">
        <title>Genome sequence of Chthonomonas calidirosea, the first sequenced genome from the Armatimonadetes phylum (formally candidate division OP10).</title>
        <authorList>
            <person name="Lee K.C.Y."/>
            <person name="Morgan X.C."/>
            <person name="Dunfield P.F."/>
            <person name="Tamas I."/>
            <person name="Houghton K.M."/>
            <person name="Vyssotski M."/>
            <person name="Ryan J.L.J."/>
            <person name="Lagutin K."/>
            <person name="McDonald I.R."/>
            <person name="Stott M.B."/>
        </authorList>
    </citation>
    <scope>NUCLEOTIDE SEQUENCE [LARGE SCALE GENOMIC DNA]</scope>
    <source>
        <strain evidence="3">DSM 23976 / ICMP 18418 / T49</strain>
    </source>
</reference>
<dbReference type="EMBL" id="HF951689">
    <property type="protein sequence ID" value="CCW33845.1"/>
    <property type="molecule type" value="Genomic_DNA"/>
</dbReference>
<feature type="transmembrane region" description="Helical" evidence="1">
    <location>
        <begin position="106"/>
        <end position="129"/>
    </location>
</feature>